<reference evidence="9" key="1">
    <citation type="journal article" date="2019" name="Int. J. Syst. Evol. Microbiol.">
        <title>The Global Catalogue of Microorganisms (GCM) 10K type strain sequencing project: providing services to taxonomists for standard genome sequencing and annotation.</title>
        <authorList>
            <consortium name="The Broad Institute Genomics Platform"/>
            <consortium name="The Broad Institute Genome Sequencing Center for Infectious Disease"/>
            <person name="Wu L."/>
            <person name="Ma J."/>
        </authorList>
    </citation>
    <scope>NUCLEOTIDE SEQUENCE [LARGE SCALE GENOMIC DNA]</scope>
    <source>
        <strain evidence="9">ZS-35-S2</strain>
    </source>
</reference>
<comment type="caution">
    <text evidence="8">The sequence shown here is derived from an EMBL/GenBank/DDBJ whole genome shotgun (WGS) entry which is preliminary data.</text>
</comment>
<dbReference type="PRINTS" id="PR00738">
    <property type="entry name" value="GLHYDRLASE20"/>
</dbReference>
<dbReference type="SUPFAM" id="SSF51445">
    <property type="entry name" value="(Trans)glycosidases"/>
    <property type="match status" value="1"/>
</dbReference>
<sequence length="823" mass="85339">MQTPDRSTSSRGSHPARPGPARLGRAALGVTLVVQTVVLAGQAGMPVAQAAAAPAGAPQIVPVPVSTVAVPEETFTAGPETRIVVAPGGADTTTAAQALAAVMRPSTGYPLPVAEAAPRPGDIALRLTDAPDLGDEGYRLDVTSTGVRIDAARPAGLFYGVQTLRQLLPPWIESRTVQPGPWTISGVRIDDVPRYGYRGVMLDIARHFQPPAVVKRLIDQAAAYKVNTLHLHVGDDQGFRIAIDGRPELTEIGAQFSINNDPGGFWTQAEYVDVVNYAATRFMTVIPEVDTPGHTNAIIMSYAGDEADPVLPDVNCSNRTPPVWNLTGAVGYSALCPESPNTWAILSDIVTQLSALTPGPYYHFGGDEVPASVLSHERFVDFVDRKADLVAAHDKIAIGWAEISQANFDRPGAAPAVAQFWNNGNPTGAGGDTARRAVQKGMKVIMSPANHTYLDMRQFPGSPLGLGWAGTLDVSHFYHWSGTTSDPGSYIPGRTVNGVTLPAVTDADILGVESPLWSETLRTGADIEFQAFPRLPATAEIGWSPKTHPERTLDSFVSRLAGHGLRWQLQGQNFHPSPQVPWRVDVTAPDISADTRTVGGAIASVSTPGATPDQVTATVDWGDGTSSAATVSGTPGTVTRVNGIYTATANHRYARDGVYRATVTATRPGGGSSSTEFTVVVDTCTATVSGTHRGPLVVGTGVTCLAGATVTGPVTVRPGASLIASGASVRGPVTASGAVTVELLGGSVDGPVTVAGTSGQLVVEEVRVGGPLVVTGTATDPAPLIAGNSVHGPLVCSGNTPAPVNDGVANTVRGPVTGQCRGL</sequence>
<dbReference type="PANTHER" id="PTHR22600">
    <property type="entry name" value="BETA-HEXOSAMINIDASE"/>
    <property type="match status" value="1"/>
</dbReference>
<gene>
    <name evidence="8" type="ORF">ACFP2T_31930</name>
</gene>
<dbReference type="PANTHER" id="PTHR22600:SF57">
    <property type="entry name" value="BETA-N-ACETYLHEXOSAMINIDASE"/>
    <property type="match status" value="1"/>
</dbReference>
<keyword evidence="9" id="KW-1185">Reference proteome</keyword>
<dbReference type="InterPro" id="IPR000601">
    <property type="entry name" value="PKD_dom"/>
</dbReference>
<proteinExistence type="inferred from homology"/>
<name>A0ABW1KH42_9ACTN</name>
<dbReference type="Pfam" id="PF00728">
    <property type="entry name" value="Glyco_hydro_20"/>
    <property type="match status" value="1"/>
</dbReference>
<dbReference type="Gene3D" id="3.30.379.10">
    <property type="entry name" value="Chitobiase/beta-hexosaminidase domain 2-like"/>
    <property type="match status" value="1"/>
</dbReference>
<dbReference type="Gene3D" id="2.60.40.10">
    <property type="entry name" value="Immunoglobulins"/>
    <property type="match status" value="1"/>
</dbReference>
<evidence type="ECO:0000256" key="6">
    <source>
        <dbReference type="SAM" id="MobiDB-lite"/>
    </source>
</evidence>
<dbReference type="EMBL" id="JBHSPR010000037">
    <property type="protein sequence ID" value="MFC6020765.1"/>
    <property type="molecule type" value="Genomic_DNA"/>
</dbReference>
<dbReference type="InterPro" id="IPR029018">
    <property type="entry name" value="Hex-like_dom2"/>
</dbReference>
<dbReference type="InterPro" id="IPR015883">
    <property type="entry name" value="Glyco_hydro_20_cat"/>
</dbReference>
<keyword evidence="5" id="KW-0326">Glycosidase</keyword>
<dbReference type="CDD" id="cd00146">
    <property type="entry name" value="PKD"/>
    <property type="match status" value="1"/>
</dbReference>
<evidence type="ECO:0000256" key="3">
    <source>
        <dbReference type="ARBA" id="ARBA00012663"/>
    </source>
</evidence>
<evidence type="ECO:0000256" key="1">
    <source>
        <dbReference type="ARBA" id="ARBA00001231"/>
    </source>
</evidence>
<dbReference type="InterPro" id="IPR015882">
    <property type="entry name" value="HEX_bac_N"/>
</dbReference>
<comment type="similarity">
    <text evidence="2">Belongs to the glycosyl hydrolase 20 family.</text>
</comment>
<feature type="compositionally biased region" description="Polar residues" evidence="6">
    <location>
        <begin position="1"/>
        <end position="12"/>
    </location>
</feature>
<evidence type="ECO:0000313" key="9">
    <source>
        <dbReference type="Proteomes" id="UP001596203"/>
    </source>
</evidence>
<dbReference type="PROSITE" id="PS50093">
    <property type="entry name" value="PKD"/>
    <property type="match status" value="1"/>
</dbReference>
<comment type="catalytic activity">
    <reaction evidence="1">
        <text>Hydrolysis of terminal non-reducing N-acetyl-D-hexosamine residues in N-acetyl-beta-D-hexosaminides.</text>
        <dbReference type="EC" id="3.2.1.52"/>
    </reaction>
</comment>
<dbReference type="InterPro" id="IPR025705">
    <property type="entry name" value="Beta_hexosaminidase_sua/sub"/>
</dbReference>
<keyword evidence="4" id="KW-0378">Hydrolase</keyword>
<dbReference type="SUPFAM" id="SSF55545">
    <property type="entry name" value="beta-N-acetylhexosaminidase-like domain"/>
    <property type="match status" value="1"/>
</dbReference>
<protein>
    <recommendedName>
        <fullName evidence="3">beta-N-acetylhexosaminidase</fullName>
        <ecNumber evidence="3">3.2.1.52</ecNumber>
    </recommendedName>
</protein>
<dbReference type="Proteomes" id="UP001596203">
    <property type="component" value="Unassembled WGS sequence"/>
</dbReference>
<dbReference type="InterPro" id="IPR017853">
    <property type="entry name" value="GH"/>
</dbReference>
<accession>A0ABW1KH42</accession>
<dbReference type="EC" id="3.2.1.52" evidence="3"/>
<organism evidence="8 9">
    <name type="scientific">Plantactinospora solaniradicis</name>
    <dbReference type="NCBI Taxonomy" id="1723736"/>
    <lineage>
        <taxon>Bacteria</taxon>
        <taxon>Bacillati</taxon>
        <taxon>Actinomycetota</taxon>
        <taxon>Actinomycetes</taxon>
        <taxon>Micromonosporales</taxon>
        <taxon>Micromonosporaceae</taxon>
        <taxon>Plantactinospora</taxon>
    </lineage>
</organism>
<dbReference type="RefSeq" id="WP_377428331.1">
    <property type="nucleotide sequence ID" value="NZ_JBHSPR010000037.1"/>
</dbReference>
<dbReference type="InterPro" id="IPR013783">
    <property type="entry name" value="Ig-like_fold"/>
</dbReference>
<evidence type="ECO:0000256" key="4">
    <source>
        <dbReference type="ARBA" id="ARBA00022801"/>
    </source>
</evidence>
<evidence type="ECO:0000259" key="7">
    <source>
        <dbReference type="PROSITE" id="PS50093"/>
    </source>
</evidence>
<evidence type="ECO:0000313" key="8">
    <source>
        <dbReference type="EMBL" id="MFC6020765.1"/>
    </source>
</evidence>
<dbReference type="Gene3D" id="3.20.20.80">
    <property type="entry name" value="Glycosidases"/>
    <property type="match status" value="1"/>
</dbReference>
<feature type="region of interest" description="Disordered" evidence="6">
    <location>
        <begin position="1"/>
        <end position="22"/>
    </location>
</feature>
<dbReference type="Pfam" id="PF02838">
    <property type="entry name" value="Glyco_hydro_20b"/>
    <property type="match status" value="1"/>
</dbReference>
<feature type="domain" description="PKD" evidence="7">
    <location>
        <begin position="611"/>
        <end position="686"/>
    </location>
</feature>
<evidence type="ECO:0000256" key="5">
    <source>
        <dbReference type="ARBA" id="ARBA00023295"/>
    </source>
</evidence>
<evidence type="ECO:0000256" key="2">
    <source>
        <dbReference type="ARBA" id="ARBA00006285"/>
    </source>
</evidence>